<evidence type="ECO:0008006" key="3">
    <source>
        <dbReference type="Google" id="ProtNLM"/>
    </source>
</evidence>
<evidence type="ECO:0000313" key="1">
    <source>
        <dbReference type="EMBL" id="OLS02547.1"/>
    </source>
</evidence>
<dbReference type="EMBL" id="LTDM01000022">
    <property type="protein sequence ID" value="OLS02547.1"/>
    <property type="molecule type" value="Genomic_DNA"/>
</dbReference>
<dbReference type="Proteomes" id="UP000186112">
    <property type="component" value="Unassembled WGS sequence"/>
</dbReference>
<comment type="caution">
    <text evidence="1">The sequence shown here is derived from an EMBL/GenBank/DDBJ whole genome shotgun (WGS) entry which is preliminary data.</text>
</comment>
<reference evidence="1 2" key="1">
    <citation type="submission" date="2016-02" db="EMBL/GenBank/DDBJ databases">
        <title>Genome sequence of Tissierella creatinophila DSM 6911.</title>
        <authorList>
            <person name="Poehlein A."/>
            <person name="Daniel R."/>
        </authorList>
    </citation>
    <scope>NUCLEOTIDE SEQUENCE [LARGE SCALE GENOMIC DNA]</scope>
    <source>
        <strain evidence="1 2">DSM 6911</strain>
    </source>
</reference>
<name>A0A1U7M5G0_TISCR</name>
<organism evidence="1 2">
    <name type="scientific">Tissierella creatinophila DSM 6911</name>
    <dbReference type="NCBI Taxonomy" id="1123403"/>
    <lineage>
        <taxon>Bacteria</taxon>
        <taxon>Bacillati</taxon>
        <taxon>Bacillota</taxon>
        <taxon>Tissierellia</taxon>
        <taxon>Tissierellales</taxon>
        <taxon>Tissierellaceae</taxon>
        <taxon>Tissierella</taxon>
    </lineage>
</organism>
<dbReference type="RefSeq" id="WP_075726401.1">
    <property type="nucleotide sequence ID" value="NZ_LTDM01000022.1"/>
</dbReference>
<sequence>MAERYMFFDSVEGEDERFYTADEFAEYFRKLISSGIFNGGENLRVSASGSDMNILINEGYAWIEGYLYKIETESLSLTLDAADSSMNRIDRVVIRLDKSLDKRYVRAFILKGEAAEKPVPPTLNRSNNIYEISLAQVKVLAGKSFIENYQIIDERLNSEVCGIVTHLFEQVDTRELFNEWQLYLNAKKDQGDKDFIDFKKYISDKKYNVNIEYATFLTVLQGKLTTFQNTWNIWVDDKLSILNGEFYLEWNSWFEGIQYKWNMWFEGEIKRLWQDWVKDKLKSPGGEFYTEWKAWFEEIQDITNLVPRSQFKDHINKSVKDEAHGLRMIGNTLEVEIKQGIWYKLENQPTINTWGGM</sequence>
<keyword evidence="2" id="KW-1185">Reference proteome</keyword>
<dbReference type="OrthoDB" id="9795386at2"/>
<dbReference type="AlphaFoldDB" id="A0A1U7M5G0"/>
<accession>A0A1U7M5G0</accession>
<protein>
    <recommendedName>
        <fullName evidence="3">Phage structural protein</fullName>
    </recommendedName>
</protein>
<gene>
    <name evidence="1" type="ORF">TICRE_13480</name>
</gene>
<evidence type="ECO:0000313" key="2">
    <source>
        <dbReference type="Proteomes" id="UP000186112"/>
    </source>
</evidence>
<proteinExistence type="predicted"/>